<evidence type="ECO:0000313" key="3">
    <source>
        <dbReference type="EMBL" id="KAF9630670.1"/>
    </source>
</evidence>
<feature type="transmembrane region" description="Helical" evidence="2">
    <location>
        <begin position="755"/>
        <end position="773"/>
    </location>
</feature>
<reference evidence="3" key="1">
    <citation type="submission" date="2016-08" db="EMBL/GenBank/DDBJ databases">
        <authorList>
            <person name="Yan J."/>
        </authorList>
    </citation>
    <scope>NUCLEOTIDE SEQUENCE</scope>
    <source>
        <strain evidence="3">CSS-01s</strain>
    </source>
</reference>
<evidence type="ECO:0000256" key="2">
    <source>
        <dbReference type="SAM" id="Phobius"/>
    </source>
</evidence>
<dbReference type="Proteomes" id="UP000627934">
    <property type="component" value="Unassembled WGS sequence"/>
</dbReference>
<feature type="transmembrane region" description="Helical" evidence="2">
    <location>
        <begin position="825"/>
        <end position="847"/>
    </location>
</feature>
<keyword evidence="2" id="KW-1133">Transmembrane helix</keyword>
<keyword evidence="2" id="KW-0472">Membrane</keyword>
<evidence type="ECO:0000256" key="1">
    <source>
        <dbReference type="SAM" id="MobiDB-lite"/>
    </source>
</evidence>
<organism evidence="3 4">
    <name type="scientific">Lasiodiplodia theobromae</name>
    <dbReference type="NCBI Taxonomy" id="45133"/>
    <lineage>
        <taxon>Eukaryota</taxon>
        <taxon>Fungi</taxon>
        <taxon>Dikarya</taxon>
        <taxon>Ascomycota</taxon>
        <taxon>Pezizomycotina</taxon>
        <taxon>Dothideomycetes</taxon>
        <taxon>Dothideomycetes incertae sedis</taxon>
        <taxon>Botryosphaeriales</taxon>
        <taxon>Botryosphaeriaceae</taxon>
        <taxon>Lasiodiplodia</taxon>
    </lineage>
</organism>
<feature type="region of interest" description="Disordered" evidence="1">
    <location>
        <begin position="925"/>
        <end position="962"/>
    </location>
</feature>
<protein>
    <submittedName>
        <fullName evidence="3">Mg2+ transporter protein CorA-like/Zinc transport protein ZntB</fullName>
    </submittedName>
</protein>
<proteinExistence type="predicted"/>
<reference evidence="3" key="2">
    <citation type="journal article" date="2018" name="DNA Res.">
        <title>Comparative genome and transcriptome analyses reveal adaptations to opportunistic infections in woody plant degrading pathogens of Botryosphaeriaceae.</title>
        <authorList>
            <person name="Yan J.Y."/>
            <person name="Zhao W.S."/>
            <person name="Chen Z."/>
            <person name="Xing Q.K."/>
            <person name="Zhang W."/>
            <person name="Chethana K.W.T."/>
            <person name="Xue M.F."/>
            <person name="Xu J.P."/>
            <person name="Phillips A.J.L."/>
            <person name="Wang Y."/>
            <person name="Liu J.H."/>
            <person name="Liu M."/>
            <person name="Zhou Y."/>
            <person name="Jayawardena R.S."/>
            <person name="Manawasinghe I.S."/>
            <person name="Huang J.B."/>
            <person name="Qiao G.H."/>
            <person name="Fu C.Y."/>
            <person name="Guo F.F."/>
            <person name="Dissanayake A.J."/>
            <person name="Peng Y.L."/>
            <person name="Hyde K.D."/>
            <person name="Li X.H."/>
        </authorList>
    </citation>
    <scope>NUCLEOTIDE SEQUENCE</scope>
    <source>
        <strain evidence="3">CSS-01s</strain>
    </source>
</reference>
<gene>
    <name evidence="3" type="ORF">BFW01_g1232</name>
</gene>
<feature type="region of interest" description="Disordered" evidence="1">
    <location>
        <begin position="164"/>
        <end position="184"/>
    </location>
</feature>
<feature type="region of interest" description="Disordered" evidence="1">
    <location>
        <begin position="283"/>
        <end position="311"/>
    </location>
</feature>
<feature type="compositionally biased region" description="Polar residues" evidence="1">
    <location>
        <begin position="283"/>
        <end position="296"/>
    </location>
</feature>
<comment type="caution">
    <text evidence="3">The sequence shown here is derived from an EMBL/GenBank/DDBJ whole genome shotgun (WGS) entry which is preliminary data.</text>
</comment>
<feature type="compositionally biased region" description="Basic and acidic residues" evidence="1">
    <location>
        <begin position="164"/>
        <end position="179"/>
    </location>
</feature>
<dbReference type="AlphaFoldDB" id="A0A8H7IST5"/>
<feature type="compositionally biased region" description="Basic and acidic residues" evidence="1">
    <location>
        <begin position="925"/>
        <end position="950"/>
    </location>
</feature>
<evidence type="ECO:0000313" key="4">
    <source>
        <dbReference type="Proteomes" id="UP000627934"/>
    </source>
</evidence>
<dbReference type="EMBL" id="MDYX01000041">
    <property type="protein sequence ID" value="KAF9630670.1"/>
    <property type="molecule type" value="Genomic_DNA"/>
</dbReference>
<keyword evidence="2" id="KW-0812">Transmembrane</keyword>
<sequence>MIATSRTPSESRFLFHAKDTALFYAMDDGFFDLYNKTNNRRSNWTNKVAVWKETVEAQADHEETQTLEWEKPLWYALALIISSKRKRINKTSADEMLHNTAKILFGITSTSGLFPGLLNDRKEPIPFEDELESDKYWHTTFEVPYALWMYGKEPIETSLADVDKSGNLRGTKQDKRQVKEGSQLRNPMMKKMEFATFNSLIDKNHLVEVSDDWLREMPSFLNFENATDFSTSQTMTQNDWYFGRVINESLAKTLEPQPKSNGAIEAHTKTNEALTYQIGHTRTSTNQAEYNQAHTTQTEDDETSADQAQRSTTALPEVKGVVFDVPKNSIIQETNQRRMNLSDSLQTNAKIKEALQATRTVQKAKKRLIWLPRADKQTALACYLASPHIEREYLSAFFDKHATYEKHFFDWTSASLNEWVTELHLSYFRKAKWDSTKDNAKAQQATIPTSSFITWDPHVTGLGWNTERTKIERSIMSFRFIGDFFDRYWTCHFLEFDPADVKSESKHTLESRLSDLGFEEVQGMKSGNKVKSPWQQRKVLELLLFDRILEKVHSSTEELFTWVRGIVIERNTPKNLFGRDTVSVLEIPFDVRATEPLNPLAEALQAGIQSFAGVGADGYFTIVERWRFFEQVLQAMEEDLSKNLETIGLWKSREKDREPESPRWTRNDEKTYRKVINKLRVINQRKIHELEGLKVAIRAFRDSLTGQLETMRSDLGYRDSENTSLFTYVTVVFLPLGFATGILSMSGPPERSTLASMITLALVSMAITLFALANAKTTGKKIVRPVLESFHSINNLFLDPLVDLLLRMIFLPLKDICLFLCKTLLLLGMMLKFTILFGFHLFVFLPLSHCLDSKEHTEEKPSPAEFISETDRSNKKADDSSQTLFQSFQRAFKSLRETPQSIEKKLAEEGSRDPLKLAEEWFRKREEEKQSKKKERDIESGRESLAKSENDATESGQRVYPQ</sequence>
<name>A0A8H7IST5_9PEZI</name>
<dbReference type="Gene3D" id="1.20.58.340">
    <property type="entry name" value="Magnesium transport protein CorA, transmembrane region"/>
    <property type="match status" value="1"/>
</dbReference>
<feature type="region of interest" description="Disordered" evidence="1">
    <location>
        <begin position="859"/>
        <end position="880"/>
    </location>
</feature>
<accession>A0A8H7IST5</accession>
<feature type="compositionally biased region" description="Basic and acidic residues" evidence="1">
    <location>
        <begin position="869"/>
        <end position="879"/>
    </location>
</feature>